<proteinExistence type="inferred from homology"/>
<dbReference type="AlphaFoldDB" id="A0A1I4RTR8"/>
<dbReference type="InterPro" id="IPR007236">
    <property type="entry name" value="SlyX"/>
</dbReference>
<feature type="coiled-coil region" evidence="2">
    <location>
        <begin position="10"/>
        <end position="58"/>
    </location>
</feature>
<dbReference type="Gene3D" id="1.20.5.300">
    <property type="match status" value="1"/>
</dbReference>
<organism evidence="3 4">
    <name type="scientific">Pleomorphomonas diazotrophica</name>
    <dbReference type="NCBI Taxonomy" id="1166257"/>
    <lineage>
        <taxon>Bacteria</taxon>
        <taxon>Pseudomonadati</taxon>
        <taxon>Pseudomonadota</taxon>
        <taxon>Alphaproteobacteria</taxon>
        <taxon>Hyphomicrobiales</taxon>
        <taxon>Pleomorphomonadaceae</taxon>
        <taxon>Pleomorphomonas</taxon>
    </lineage>
</organism>
<gene>
    <name evidence="1" type="primary">slyX</name>
    <name evidence="3" type="ORF">CXZ10_16520</name>
</gene>
<dbReference type="OrthoDB" id="5422806at2"/>
<protein>
    <recommendedName>
        <fullName evidence="1">Protein SlyX homolog</fullName>
    </recommendedName>
</protein>
<dbReference type="EMBL" id="PJNW01000014">
    <property type="protein sequence ID" value="PKR88061.1"/>
    <property type="molecule type" value="Genomic_DNA"/>
</dbReference>
<keyword evidence="4" id="KW-1185">Reference proteome</keyword>
<evidence type="ECO:0000313" key="3">
    <source>
        <dbReference type="EMBL" id="PKR88061.1"/>
    </source>
</evidence>
<evidence type="ECO:0000313" key="4">
    <source>
        <dbReference type="Proteomes" id="UP000233491"/>
    </source>
</evidence>
<accession>A0A1I4RTR8</accession>
<dbReference type="RefSeq" id="WP_101290463.1">
    <property type="nucleotide sequence ID" value="NZ_FOUQ01000002.1"/>
</dbReference>
<dbReference type="PANTHER" id="PTHR36508:SF1">
    <property type="entry name" value="PROTEIN SLYX"/>
    <property type="match status" value="1"/>
</dbReference>
<dbReference type="Proteomes" id="UP000233491">
    <property type="component" value="Unassembled WGS sequence"/>
</dbReference>
<dbReference type="PANTHER" id="PTHR36508">
    <property type="entry name" value="PROTEIN SLYX"/>
    <property type="match status" value="1"/>
</dbReference>
<evidence type="ECO:0000256" key="2">
    <source>
        <dbReference type="SAM" id="Coils"/>
    </source>
</evidence>
<keyword evidence="2" id="KW-0175">Coiled coil</keyword>
<dbReference type="HAMAP" id="MF_00715">
    <property type="entry name" value="SlyX"/>
    <property type="match status" value="1"/>
</dbReference>
<sequence length="72" mass="8149">MIAESTESRIVALEEKIAYQEQVIEDLNAAVTDQWKEIDTLKRLVANLLDEVKEMELAARATAGREPPPPHY</sequence>
<reference evidence="3 4" key="1">
    <citation type="submission" date="2017-12" db="EMBL/GenBank/DDBJ databases">
        <title>Anaerobic carbon monoxide metabolism by Pleomorphomonas carboxyditropha sp. nov., a new mesophilic hydrogenogenic carboxidotroph.</title>
        <authorList>
            <person name="Esquivel-Elizondo S."/>
            <person name="Krajmalnik-Brown R."/>
        </authorList>
    </citation>
    <scope>NUCLEOTIDE SEQUENCE [LARGE SCALE GENOMIC DNA]</scope>
    <source>
        <strain evidence="3 4">R5-392</strain>
    </source>
</reference>
<dbReference type="Pfam" id="PF04102">
    <property type="entry name" value="SlyX"/>
    <property type="match status" value="1"/>
</dbReference>
<comment type="caution">
    <text evidence="3">The sequence shown here is derived from an EMBL/GenBank/DDBJ whole genome shotgun (WGS) entry which is preliminary data.</text>
</comment>
<comment type="similarity">
    <text evidence="1">Belongs to the SlyX family.</text>
</comment>
<evidence type="ECO:0000256" key="1">
    <source>
        <dbReference type="HAMAP-Rule" id="MF_00715"/>
    </source>
</evidence>
<name>A0A1I4RTR8_9HYPH</name>